<sequence>MAEDIGIELHDKIKQAFDARCGKDSILSHVKRKIENGTATMEDTSVYARRLGELLRKSIESTTKPDDLPGEKMYFNIAQSILEPLLRNNYDDVNTICEEVQSALDAKKGIGLKPQKADFPAERIRAAIGGAAVKETAEHAIQVLGRTAENITGSFQTDYIKKNAEFRSKAGLNCYIERKDGHNCCDWCSKLAGKYRYPDEVPRDVYRRHDNCTCDVSYVSEKGRQNVHSKRWANEQAKAQRIEYAAGLPKPMKLTKAEAKAKESEILAQRRLTYDEKRGIINAVNNTQDFMDREHRNTLSRKVSRNGKSVLEKWSVRSNPLGGYSNISSETFSRDAQAMAEYLDRTVNSGIYGTLDRIVIAKNSSLRGISTYDHVRNTLFISEELITKEGFERIVDTSYFPARNIDDVITHELDGHKRHWDMVKKFYNDNLDRYSSLEDAKQDYERSFRNYIVKQQSSDYFYVRRNISENAFIGLGKNGQINEAVADCDVLYRKGEILDNELKTLFKELMGYDG</sequence>
<dbReference type="EMBL" id="JEOB01000001">
    <property type="protein sequence ID" value="EXM40555.1"/>
    <property type="molecule type" value="Genomic_DNA"/>
</dbReference>
<proteinExistence type="predicted"/>
<gene>
    <name evidence="2" type="ORF">RASY3_01600</name>
    <name evidence="1" type="ORF">RASY3_18030</name>
</gene>
<organism evidence="2 3">
    <name type="scientific">Ruminococcus albus SY3</name>
    <dbReference type="NCBI Taxonomy" id="1341156"/>
    <lineage>
        <taxon>Bacteria</taxon>
        <taxon>Bacillati</taxon>
        <taxon>Bacillota</taxon>
        <taxon>Clostridia</taxon>
        <taxon>Eubacteriales</taxon>
        <taxon>Oscillospiraceae</taxon>
        <taxon>Ruminococcus</taxon>
    </lineage>
</organism>
<protein>
    <recommendedName>
        <fullName evidence="4">Phage head morphogenesis domain-containing protein</fullName>
    </recommendedName>
</protein>
<dbReference type="RefSeq" id="WP_051506280.1">
    <property type="nucleotide sequence ID" value="NZ_JEOB01000001.1"/>
</dbReference>
<dbReference type="PATRIC" id="fig|1341156.4.peg.3205"/>
<dbReference type="AlphaFoldDB" id="A0A011WU84"/>
<evidence type="ECO:0000313" key="3">
    <source>
        <dbReference type="Proteomes" id="UP000021369"/>
    </source>
</evidence>
<evidence type="ECO:0000313" key="1">
    <source>
        <dbReference type="EMBL" id="EXM38174.1"/>
    </source>
</evidence>
<reference evidence="2 3" key="1">
    <citation type="submission" date="2013-06" db="EMBL/GenBank/DDBJ databases">
        <title>Rumen cellulosomics: divergent fiber-degrading strategies revealed by comparative genome-wide analysis of six Ruminococcal strains.</title>
        <authorList>
            <person name="Dassa B."/>
            <person name="Borovok I."/>
            <person name="Lamed R."/>
            <person name="Flint H."/>
            <person name="Yeoman C.J."/>
            <person name="White B."/>
            <person name="Bayer E.A."/>
        </authorList>
    </citation>
    <scope>NUCLEOTIDE SEQUENCE [LARGE SCALE GENOMIC DNA]</scope>
    <source>
        <strain evidence="2 3">SY3</strain>
    </source>
</reference>
<dbReference type="Proteomes" id="UP000021369">
    <property type="component" value="Unassembled WGS sequence"/>
</dbReference>
<keyword evidence="3" id="KW-1185">Reference proteome</keyword>
<evidence type="ECO:0008006" key="4">
    <source>
        <dbReference type="Google" id="ProtNLM"/>
    </source>
</evidence>
<dbReference type="OrthoDB" id="9765386at2"/>
<comment type="caution">
    <text evidence="2">The sequence shown here is derived from an EMBL/GenBank/DDBJ whole genome shotgun (WGS) entry which is preliminary data.</text>
</comment>
<name>A0A011WU84_RUMAL</name>
<accession>A0A011WU84</accession>
<dbReference type="EMBL" id="JEOB01000004">
    <property type="protein sequence ID" value="EXM38174.1"/>
    <property type="molecule type" value="Genomic_DNA"/>
</dbReference>
<evidence type="ECO:0000313" key="2">
    <source>
        <dbReference type="EMBL" id="EXM40555.1"/>
    </source>
</evidence>